<evidence type="ECO:0000313" key="2">
    <source>
        <dbReference type="EMBL" id="KAE9521472.1"/>
    </source>
</evidence>
<accession>A0A6G0ST80</accession>
<keyword evidence="3" id="KW-1185">Reference proteome</keyword>
<evidence type="ECO:0000313" key="3">
    <source>
        <dbReference type="Proteomes" id="UP000475862"/>
    </source>
</evidence>
<organism evidence="2 3">
    <name type="scientific">Aphis glycines</name>
    <name type="common">Soybean aphid</name>
    <dbReference type="NCBI Taxonomy" id="307491"/>
    <lineage>
        <taxon>Eukaryota</taxon>
        <taxon>Metazoa</taxon>
        <taxon>Ecdysozoa</taxon>
        <taxon>Arthropoda</taxon>
        <taxon>Hexapoda</taxon>
        <taxon>Insecta</taxon>
        <taxon>Pterygota</taxon>
        <taxon>Neoptera</taxon>
        <taxon>Paraneoptera</taxon>
        <taxon>Hemiptera</taxon>
        <taxon>Sternorrhyncha</taxon>
        <taxon>Aphidomorpha</taxon>
        <taxon>Aphidoidea</taxon>
        <taxon>Aphididae</taxon>
        <taxon>Aphidini</taxon>
        <taxon>Aphis</taxon>
        <taxon>Aphis</taxon>
    </lineage>
</organism>
<dbReference type="EMBL" id="VYZN01002837">
    <property type="protein sequence ID" value="KAE9521472.1"/>
    <property type="molecule type" value="Genomic_DNA"/>
</dbReference>
<feature type="transmembrane region" description="Helical" evidence="1">
    <location>
        <begin position="87"/>
        <end position="109"/>
    </location>
</feature>
<sequence>MVLVFIRPVRGFQDVATCSDSPISCYGINSLTVPYPTAFCVYYKGNSLPFIYLTTTVHHSWLLICCSTGECRRNNVLNCIVGDQLSVYHYIVLLSPSYNIFTSWFQGVLHKKSVKRGQLRIIIKQNKIFCLPVAAWLILESWTALIGKVLIYRLQNYFQFLKTEVVNIFNIKNNKY</sequence>
<keyword evidence="1" id="KW-1133">Transmembrane helix</keyword>
<protein>
    <submittedName>
        <fullName evidence="2">Uncharacterized protein</fullName>
    </submittedName>
</protein>
<reference evidence="2 3" key="1">
    <citation type="submission" date="2019-08" db="EMBL/GenBank/DDBJ databases">
        <title>The genome of the soybean aphid Biotype 1, its phylome, world population structure and adaptation to the North American continent.</title>
        <authorList>
            <person name="Giordano R."/>
            <person name="Donthu R.K."/>
            <person name="Hernandez A.G."/>
            <person name="Wright C.L."/>
            <person name="Zimin A.V."/>
        </authorList>
    </citation>
    <scope>NUCLEOTIDE SEQUENCE [LARGE SCALE GENOMIC DNA]</scope>
    <source>
        <tissue evidence="2">Whole aphids</tissue>
    </source>
</reference>
<dbReference type="Proteomes" id="UP000475862">
    <property type="component" value="Unassembled WGS sequence"/>
</dbReference>
<name>A0A6G0ST80_APHGL</name>
<keyword evidence="1" id="KW-0472">Membrane</keyword>
<gene>
    <name evidence="2" type="ORF">AGLY_018127</name>
</gene>
<dbReference type="AlphaFoldDB" id="A0A6G0ST80"/>
<proteinExistence type="predicted"/>
<keyword evidence="1" id="KW-0812">Transmembrane</keyword>
<comment type="caution">
    <text evidence="2">The sequence shown here is derived from an EMBL/GenBank/DDBJ whole genome shotgun (WGS) entry which is preliminary data.</text>
</comment>
<evidence type="ECO:0000256" key="1">
    <source>
        <dbReference type="SAM" id="Phobius"/>
    </source>
</evidence>
<feature type="transmembrane region" description="Helical" evidence="1">
    <location>
        <begin position="129"/>
        <end position="151"/>
    </location>
</feature>